<evidence type="ECO:0000313" key="2">
    <source>
        <dbReference type="Proteomes" id="UP000193963"/>
    </source>
</evidence>
<evidence type="ECO:0000313" key="1">
    <source>
        <dbReference type="EMBL" id="SLN27971.1"/>
    </source>
</evidence>
<keyword evidence="2" id="KW-1185">Reference proteome</keyword>
<sequence>MRLELSDPIWTRLYGPYGVRDVPGQLGRLAARWDAEEAQHLFWEELHHQEELYPVSYAALPWLVEIAPQSEPVLEFYAQALFCAQRRSDAGARFRGLSLEAADHAHPWLPADRRLREEDMAVLAVLDAWLDGAGDGLARLCLDRVPAERPFVAVQLAGGHAGWHGARDLPHAMQMWADGESLTAIRAEGAPDATDRRLAGEIALAIGDRQPALAAFLRDYVAEAPPA</sequence>
<dbReference type="Proteomes" id="UP000193963">
    <property type="component" value="Unassembled WGS sequence"/>
</dbReference>
<proteinExistence type="predicted"/>
<accession>A0A1X6YPX6</accession>
<organism evidence="1 2">
    <name type="scientific">Pseudooceanicola marinus</name>
    <dbReference type="NCBI Taxonomy" id="396013"/>
    <lineage>
        <taxon>Bacteria</taxon>
        <taxon>Pseudomonadati</taxon>
        <taxon>Pseudomonadota</taxon>
        <taxon>Alphaproteobacteria</taxon>
        <taxon>Rhodobacterales</taxon>
        <taxon>Paracoccaceae</taxon>
        <taxon>Pseudooceanicola</taxon>
    </lineage>
</organism>
<name>A0A1X6YPX6_9RHOB</name>
<gene>
    <name evidence="1" type="ORF">PSM7751_01094</name>
</gene>
<dbReference type="EMBL" id="FWFN01000002">
    <property type="protein sequence ID" value="SLN27971.1"/>
    <property type="molecule type" value="Genomic_DNA"/>
</dbReference>
<dbReference type="OrthoDB" id="796912at2"/>
<dbReference type="AlphaFoldDB" id="A0A1X6YPX6"/>
<reference evidence="1 2" key="1">
    <citation type="submission" date="2017-03" db="EMBL/GenBank/DDBJ databases">
        <authorList>
            <person name="Afonso C.L."/>
            <person name="Miller P.J."/>
            <person name="Scott M.A."/>
            <person name="Spackman E."/>
            <person name="Goraichik I."/>
            <person name="Dimitrov K.M."/>
            <person name="Suarez D.L."/>
            <person name="Swayne D.E."/>
        </authorList>
    </citation>
    <scope>NUCLEOTIDE SEQUENCE [LARGE SCALE GENOMIC DNA]</scope>
    <source>
        <strain evidence="1 2">CECT 7751</strain>
    </source>
</reference>
<protein>
    <submittedName>
        <fullName evidence="1">Uncharacterized protein</fullName>
    </submittedName>
</protein>
<dbReference type="RefSeq" id="WP_085886990.1">
    <property type="nucleotide sequence ID" value="NZ_FWFN01000002.1"/>
</dbReference>